<dbReference type="CDD" id="cd00090">
    <property type="entry name" value="HTH_ARSR"/>
    <property type="match status" value="1"/>
</dbReference>
<accession>A0ABS4YJJ1</accession>
<dbReference type="CDD" id="cd05403">
    <property type="entry name" value="NT_KNTase_like"/>
    <property type="match status" value="1"/>
</dbReference>
<dbReference type="Gene3D" id="1.10.10.10">
    <property type="entry name" value="Winged helix-like DNA-binding domain superfamily/Winged helix DNA-binding domain"/>
    <property type="match status" value="1"/>
</dbReference>
<organism evidence="1 2">
    <name type="scientific">Brachybacterium fresconis</name>
    <dbReference type="NCBI Taxonomy" id="173363"/>
    <lineage>
        <taxon>Bacteria</taxon>
        <taxon>Bacillati</taxon>
        <taxon>Actinomycetota</taxon>
        <taxon>Actinomycetes</taxon>
        <taxon>Micrococcales</taxon>
        <taxon>Dermabacteraceae</taxon>
        <taxon>Brachybacterium</taxon>
    </lineage>
</organism>
<dbReference type="InterPro" id="IPR011991">
    <property type="entry name" value="ArsR-like_HTH"/>
</dbReference>
<protein>
    <submittedName>
        <fullName evidence="1">Nucleotidyltransferase</fullName>
    </submittedName>
</protein>
<comment type="caution">
    <text evidence="1">The sequence shown here is derived from an EMBL/GenBank/DDBJ whole genome shotgun (WGS) entry which is preliminary data.</text>
</comment>
<proteinExistence type="predicted"/>
<reference evidence="1 2" key="1">
    <citation type="submission" date="2021-03" db="EMBL/GenBank/DDBJ databases">
        <title>Sequencing the genomes of 1000 actinobacteria strains.</title>
        <authorList>
            <person name="Klenk H.-P."/>
        </authorList>
    </citation>
    <scope>NUCLEOTIDE SEQUENCE [LARGE SCALE GENOMIC DNA]</scope>
    <source>
        <strain evidence="1 2">DSM 14564</strain>
    </source>
</reference>
<dbReference type="InterPro" id="IPR036388">
    <property type="entry name" value="WH-like_DNA-bd_sf"/>
</dbReference>
<gene>
    <name evidence="1" type="ORF">JOF44_001866</name>
</gene>
<evidence type="ECO:0000313" key="1">
    <source>
        <dbReference type="EMBL" id="MBP2408963.1"/>
    </source>
</evidence>
<dbReference type="SUPFAM" id="SSF46785">
    <property type="entry name" value="Winged helix' DNA-binding domain"/>
    <property type="match status" value="1"/>
</dbReference>
<evidence type="ECO:0000313" key="2">
    <source>
        <dbReference type="Proteomes" id="UP000698222"/>
    </source>
</evidence>
<dbReference type="InterPro" id="IPR036390">
    <property type="entry name" value="WH_DNA-bd_sf"/>
</dbReference>
<dbReference type="Proteomes" id="UP000698222">
    <property type="component" value="Unassembled WGS sequence"/>
</dbReference>
<dbReference type="EMBL" id="JAGIOC010000001">
    <property type="protein sequence ID" value="MBP2408963.1"/>
    <property type="molecule type" value="Genomic_DNA"/>
</dbReference>
<sequence length="268" mass="28977">MIAEPDEVGFTREPPGRCIEGRPAGLPGLSHDRAWGARSVSGRDGHPRAVVGARVRAPLYLSHIRKISSGSVKTTPPQLTPFVRSDAVGAILAETLGHPDREVTLAELGRRAGVSGPVVHREVGRLVDSDVLRDRQEGRNRLVRANSEHPLFALMRDLVGATYGPIPVLRELFEDVDGVERLLIYGSWAARRAGESGAFPNDIDVLVVGTPLRRTLTNIASEASGRLDIPVNVTRLPVEDWEAEDASPFVATVRSRPTVDVMTGDIDG</sequence>
<keyword evidence="2" id="KW-1185">Reference proteome</keyword>
<dbReference type="RefSeq" id="WP_209896282.1">
    <property type="nucleotide sequence ID" value="NZ_BAAAJV010000005.1"/>
</dbReference>
<name>A0ABS4YJJ1_9MICO</name>